<evidence type="ECO:0000256" key="8">
    <source>
        <dbReference type="ARBA" id="ARBA00023136"/>
    </source>
</evidence>
<keyword evidence="9 16" id="KW-0675">Receptor</keyword>
<keyword evidence="5 11" id="KW-0812">Transmembrane</keyword>
<keyword evidence="3 11" id="KW-0813">Transport</keyword>
<evidence type="ECO:0000256" key="10">
    <source>
        <dbReference type="ARBA" id="ARBA00023237"/>
    </source>
</evidence>
<dbReference type="Proteomes" id="UP000188728">
    <property type="component" value="Unassembled WGS sequence"/>
</dbReference>
<feature type="domain" description="TonB-dependent receptor plug" evidence="15">
    <location>
        <begin position="41"/>
        <end position="147"/>
    </location>
</feature>
<dbReference type="PROSITE" id="PS52016">
    <property type="entry name" value="TONB_DEPENDENT_REC_3"/>
    <property type="match status" value="1"/>
</dbReference>
<evidence type="ECO:0000256" key="9">
    <source>
        <dbReference type="ARBA" id="ARBA00023170"/>
    </source>
</evidence>
<keyword evidence="6 13" id="KW-0732">Signal</keyword>
<dbReference type="EMBL" id="MLHK01000088">
    <property type="protein sequence ID" value="OOF42744.1"/>
    <property type="molecule type" value="Genomic_DNA"/>
</dbReference>
<dbReference type="Pfam" id="PF00593">
    <property type="entry name" value="TonB_dep_Rec_b-barrel"/>
    <property type="match status" value="1"/>
</dbReference>
<feature type="chain" id="PRO_5012979787" evidence="13">
    <location>
        <begin position="21"/>
        <end position="640"/>
    </location>
</feature>
<dbReference type="PANTHER" id="PTHR30069">
    <property type="entry name" value="TONB-DEPENDENT OUTER MEMBRANE RECEPTOR"/>
    <property type="match status" value="1"/>
</dbReference>
<dbReference type="Gene3D" id="2.40.170.20">
    <property type="entry name" value="TonB-dependent receptor, beta-barrel domain"/>
    <property type="match status" value="1"/>
</dbReference>
<evidence type="ECO:0000259" key="15">
    <source>
        <dbReference type="Pfam" id="PF07715"/>
    </source>
</evidence>
<comment type="subcellular location">
    <subcellularLocation>
        <location evidence="1 11">Cell outer membrane</location>
        <topology evidence="1 11">Multi-pass membrane protein</topology>
    </subcellularLocation>
</comment>
<keyword evidence="10 11" id="KW-0998">Cell outer membrane</keyword>
<reference evidence="16 17" key="1">
    <citation type="submission" date="2016-10" db="EMBL/GenBank/DDBJ databases">
        <title>Rodentibacter gen. nov. and new species.</title>
        <authorList>
            <person name="Christensen H."/>
        </authorList>
    </citation>
    <scope>NUCLEOTIDE SEQUENCE [LARGE SCALE GENOMIC DNA]</scope>
    <source>
        <strain evidence="16 17">H1983213011</strain>
    </source>
</reference>
<evidence type="ECO:0000256" key="3">
    <source>
        <dbReference type="ARBA" id="ARBA00022448"/>
    </source>
</evidence>
<dbReference type="AlphaFoldDB" id="A0A1V3ILY4"/>
<evidence type="ECO:0000256" key="6">
    <source>
        <dbReference type="ARBA" id="ARBA00022729"/>
    </source>
</evidence>
<evidence type="ECO:0000256" key="4">
    <source>
        <dbReference type="ARBA" id="ARBA00022452"/>
    </source>
</evidence>
<evidence type="ECO:0000313" key="16">
    <source>
        <dbReference type="EMBL" id="OOF42744.1"/>
    </source>
</evidence>
<dbReference type="PANTHER" id="PTHR30069:SF29">
    <property type="entry name" value="HEMOGLOBIN AND HEMOGLOBIN-HAPTOGLOBIN-BINDING PROTEIN 1-RELATED"/>
    <property type="match status" value="1"/>
</dbReference>
<gene>
    <name evidence="16" type="ORF">BKK51_12525</name>
</gene>
<dbReference type="SUPFAM" id="SSF56935">
    <property type="entry name" value="Porins"/>
    <property type="match status" value="1"/>
</dbReference>
<name>A0A1V3ILY4_9PAST</name>
<evidence type="ECO:0000256" key="12">
    <source>
        <dbReference type="RuleBase" id="RU003357"/>
    </source>
</evidence>
<feature type="domain" description="TonB-dependent receptor-like beta-barrel" evidence="14">
    <location>
        <begin position="225"/>
        <end position="614"/>
    </location>
</feature>
<evidence type="ECO:0000256" key="5">
    <source>
        <dbReference type="ARBA" id="ARBA00022692"/>
    </source>
</evidence>
<sequence>MKKNLITTALLLTSSAFVHAESDTELPAINVYSAYATPVNQDQTASSVTVLTEKDFAARNATYVSDVLKTVPGVVIGANGGIGSPTSLFLRGADSNQTVVIIDGVKTNPVNGYGVDFGGLSLNNIERIEVLRGEQSSLWGSDAIGGVIYITTKSGLYKEKPFNVDFDFGTGSHRTRDGSVTVSGYHKGFYYSLHGDSHRTSGISALSDRSFSYIGEGSEVVNQPASEKDKFHRDNVSARIGYDDNQKGVEFLTSHSSQTVDFDNSISNEIGHAIRTRETLYKLSGYLGNEEELFKHKINLSRIKTDRDVFSSYSSAYDARRSDINYQLDINFDREGDTTQAISLLADYNKADYIGKEYPNKLKIKEKSTALEYRFLSKNDHSFSISGRFIDHSQYGNAFTARLSGAYRLSPNFRAHASLGTATQTPTLVEYFGYTGYSVANFALNPEESRGGEVGLLMETRDKKYSLDATYFARNVKDLIADQAIPGSCVIMPWGQSCTYQSVNMPGTSHIRGVELVFNGKITDKLNSYANYTYTQAKDSTGKQLIRRPKHLANAGITYQISEQLGSSANISYVGKRIDNNSSRYRMPSYTLVNLGINYQLTQNLNIYTNLNNVFDKKYENVVGYGQDGRNIYVGLRGSF</sequence>
<comment type="caution">
    <text evidence="16">The sequence shown here is derived from an EMBL/GenBank/DDBJ whole genome shotgun (WGS) entry which is preliminary data.</text>
</comment>
<proteinExistence type="inferred from homology"/>
<dbReference type="InterPro" id="IPR039426">
    <property type="entry name" value="TonB-dep_rcpt-like"/>
</dbReference>
<evidence type="ECO:0000313" key="17">
    <source>
        <dbReference type="Proteomes" id="UP000188728"/>
    </source>
</evidence>
<evidence type="ECO:0000256" key="1">
    <source>
        <dbReference type="ARBA" id="ARBA00004571"/>
    </source>
</evidence>
<evidence type="ECO:0000256" key="2">
    <source>
        <dbReference type="ARBA" id="ARBA00008143"/>
    </source>
</evidence>
<evidence type="ECO:0000256" key="7">
    <source>
        <dbReference type="ARBA" id="ARBA00023077"/>
    </source>
</evidence>
<comment type="similarity">
    <text evidence="2">Belongs to the TonB-dependent receptor family. Hemoglobin/haptoglobin binding protein subfamily.</text>
</comment>
<keyword evidence="4 11" id="KW-1134">Transmembrane beta strand</keyword>
<accession>A0A1V3ILY4</accession>
<dbReference type="InterPro" id="IPR000531">
    <property type="entry name" value="Beta-barrel_TonB"/>
</dbReference>
<dbReference type="CDD" id="cd01347">
    <property type="entry name" value="ligand_gated_channel"/>
    <property type="match status" value="1"/>
</dbReference>
<dbReference type="GO" id="GO:0044718">
    <property type="term" value="P:siderophore transmembrane transport"/>
    <property type="evidence" value="ECO:0007669"/>
    <property type="project" value="TreeGrafter"/>
</dbReference>
<evidence type="ECO:0000259" key="14">
    <source>
        <dbReference type="Pfam" id="PF00593"/>
    </source>
</evidence>
<evidence type="ECO:0000256" key="11">
    <source>
        <dbReference type="PROSITE-ProRule" id="PRU01360"/>
    </source>
</evidence>
<dbReference type="InterPro" id="IPR037066">
    <property type="entry name" value="Plug_dom_sf"/>
</dbReference>
<evidence type="ECO:0000256" key="13">
    <source>
        <dbReference type="SAM" id="SignalP"/>
    </source>
</evidence>
<dbReference type="InterPro" id="IPR012910">
    <property type="entry name" value="Plug_dom"/>
</dbReference>
<dbReference type="GO" id="GO:0009279">
    <property type="term" value="C:cell outer membrane"/>
    <property type="evidence" value="ECO:0007669"/>
    <property type="project" value="UniProtKB-SubCell"/>
</dbReference>
<dbReference type="Gene3D" id="2.170.130.10">
    <property type="entry name" value="TonB-dependent receptor, plug domain"/>
    <property type="match status" value="1"/>
</dbReference>
<protein>
    <submittedName>
        <fullName evidence="16">Cobalamin receptor</fullName>
    </submittedName>
</protein>
<feature type="signal peptide" evidence="13">
    <location>
        <begin position="1"/>
        <end position="20"/>
    </location>
</feature>
<keyword evidence="7 12" id="KW-0798">TonB box</keyword>
<dbReference type="RefSeq" id="WP_077474777.1">
    <property type="nucleotide sequence ID" value="NZ_MLHK01000088.1"/>
</dbReference>
<dbReference type="InterPro" id="IPR036942">
    <property type="entry name" value="Beta-barrel_TonB_sf"/>
</dbReference>
<keyword evidence="8 11" id="KW-0472">Membrane</keyword>
<dbReference type="Pfam" id="PF07715">
    <property type="entry name" value="Plug"/>
    <property type="match status" value="1"/>
</dbReference>
<organism evidence="16 17">
    <name type="scientific">Rodentibacter trehalosifermentans</name>
    <dbReference type="NCBI Taxonomy" id="1908263"/>
    <lineage>
        <taxon>Bacteria</taxon>
        <taxon>Pseudomonadati</taxon>
        <taxon>Pseudomonadota</taxon>
        <taxon>Gammaproteobacteria</taxon>
        <taxon>Pasteurellales</taxon>
        <taxon>Pasteurellaceae</taxon>
        <taxon>Rodentibacter</taxon>
    </lineage>
</organism>
<dbReference type="GO" id="GO:0015344">
    <property type="term" value="F:siderophore uptake transmembrane transporter activity"/>
    <property type="evidence" value="ECO:0007669"/>
    <property type="project" value="TreeGrafter"/>
</dbReference>